<reference evidence="1" key="1">
    <citation type="submission" date="2020-05" db="EMBL/GenBank/DDBJ databases">
        <authorList>
            <person name="Chiriac C."/>
            <person name="Salcher M."/>
            <person name="Ghai R."/>
            <person name="Kavagutti S V."/>
        </authorList>
    </citation>
    <scope>NUCLEOTIDE SEQUENCE</scope>
</reference>
<dbReference type="AlphaFoldDB" id="A0A6J7UH96"/>
<name>A0A6J7UH96_9ZZZZ</name>
<organism evidence="1">
    <name type="scientific">freshwater metagenome</name>
    <dbReference type="NCBI Taxonomy" id="449393"/>
    <lineage>
        <taxon>unclassified sequences</taxon>
        <taxon>metagenomes</taxon>
        <taxon>ecological metagenomes</taxon>
    </lineage>
</organism>
<accession>A0A6J7UH96</accession>
<gene>
    <name evidence="1" type="ORF">UFOPK4347_01022</name>
</gene>
<dbReference type="EMBL" id="CAFBQU010000024">
    <property type="protein sequence ID" value="CAB5065804.1"/>
    <property type="molecule type" value="Genomic_DNA"/>
</dbReference>
<evidence type="ECO:0000313" key="1">
    <source>
        <dbReference type="EMBL" id="CAB5065804.1"/>
    </source>
</evidence>
<protein>
    <submittedName>
        <fullName evidence="1">Unannotated protein</fullName>
    </submittedName>
</protein>
<sequence length="123" mass="13622">MSLISIFRKSRHREWRKPGHETHEILLSANDPNAEEFARALRGVNVDVCVLANINKWLEETVAVRAIAHDGKMYQARIAIIRGAPSGELALQVAGVLSIAFASNFTQRQLKLAVKHAMPASPK</sequence>
<proteinExistence type="predicted"/>